<evidence type="ECO:0000256" key="1">
    <source>
        <dbReference type="SAM" id="MobiDB-lite"/>
    </source>
</evidence>
<dbReference type="Proteomes" id="UP000268829">
    <property type="component" value="Unassembled WGS sequence"/>
</dbReference>
<evidence type="ECO:0000256" key="2">
    <source>
        <dbReference type="SAM" id="Phobius"/>
    </source>
</evidence>
<feature type="compositionally biased region" description="Basic and acidic residues" evidence="1">
    <location>
        <begin position="17"/>
        <end position="41"/>
    </location>
</feature>
<organism evidence="3 4">
    <name type="scientific">Brevibacillus gelatini</name>
    <dbReference type="NCBI Taxonomy" id="1655277"/>
    <lineage>
        <taxon>Bacteria</taxon>
        <taxon>Bacillati</taxon>
        <taxon>Bacillota</taxon>
        <taxon>Bacilli</taxon>
        <taxon>Bacillales</taxon>
        <taxon>Paenibacillaceae</taxon>
        <taxon>Brevibacillus</taxon>
    </lineage>
</organism>
<name>A0A3M8AT98_9BACL</name>
<keyword evidence="2" id="KW-1133">Transmembrane helix</keyword>
<accession>A0A3M8AT98</accession>
<keyword evidence="2" id="KW-0812">Transmembrane</keyword>
<proteinExistence type="predicted"/>
<feature type="region of interest" description="Disordered" evidence="1">
    <location>
        <begin position="1"/>
        <end position="58"/>
    </location>
</feature>
<comment type="caution">
    <text evidence="3">The sequence shown here is derived from an EMBL/GenBank/DDBJ whole genome shotgun (WGS) entry which is preliminary data.</text>
</comment>
<evidence type="ECO:0000313" key="4">
    <source>
        <dbReference type="Proteomes" id="UP000268829"/>
    </source>
</evidence>
<feature type="region of interest" description="Disordered" evidence="1">
    <location>
        <begin position="174"/>
        <end position="194"/>
    </location>
</feature>
<keyword evidence="2" id="KW-0472">Membrane</keyword>
<evidence type="ECO:0000313" key="3">
    <source>
        <dbReference type="EMBL" id="RNB54391.1"/>
    </source>
</evidence>
<feature type="transmembrane region" description="Helical" evidence="2">
    <location>
        <begin position="129"/>
        <end position="150"/>
    </location>
</feature>
<dbReference type="OrthoDB" id="2468831at2"/>
<dbReference type="EMBL" id="RHHS01000040">
    <property type="protein sequence ID" value="RNB54391.1"/>
    <property type="molecule type" value="Genomic_DNA"/>
</dbReference>
<dbReference type="AlphaFoldDB" id="A0A3M8AT98"/>
<reference evidence="3 4" key="1">
    <citation type="submission" date="2018-10" db="EMBL/GenBank/DDBJ databases">
        <title>Phylogenomics of Brevibacillus.</title>
        <authorList>
            <person name="Dunlap C."/>
        </authorList>
    </citation>
    <scope>NUCLEOTIDE SEQUENCE [LARGE SCALE GENOMIC DNA]</scope>
    <source>
        <strain evidence="3 4">DSM 100115</strain>
    </source>
</reference>
<sequence>MNGEKKNQVTVRMNGRYWDEKRETVRQEASAKRTPKDDAPRVHIQGPSTPFHGALPPTKENDAWARMMQLRNAARTEPSREAGLLPGDVPENEESIRQEDFLGGYSTPAKGSAKHFLAFWPKTPIWRTALTTGGAVAIGLLFGFLVLSVFTQKEFSQSYGSVLSDTVQTLTAQEAKNGQTGGQETVAGKGTSATGAGAEAAAGNAFSGEQHNVSLQVPQISMFVAQTGVFQPDASPESAAEPLAKAGIPHLFYKDGGKQYMFAAAAPTRDAVLGFAASLKNKGMDVYVKEFAFPAFQGAVPVSKPAAATEGPNVQEFFDNGVKLARALSAQSGLIITSGQLSSSMQETADLKEWHRQLLEESRLIQVQEAWKPLFEGMVNGINQAMAARDKMAEASAGKKGDSAESYAWQVQAGVLRYLENYASWVQMAR</sequence>
<protein>
    <recommendedName>
        <fullName evidence="5">SPOR domain-containing protein</fullName>
    </recommendedName>
</protein>
<gene>
    <name evidence="3" type="ORF">EDM57_17135</name>
</gene>
<evidence type="ECO:0008006" key="5">
    <source>
        <dbReference type="Google" id="ProtNLM"/>
    </source>
</evidence>
<keyword evidence="4" id="KW-1185">Reference proteome</keyword>